<dbReference type="AlphaFoldDB" id="F4RF92"/>
<dbReference type="OrthoDB" id="10513881at2759"/>
<sequence>MTSYPLMMSATLPVTENAIAVTQGFLRWHRTAAELMITDSDGHTVPHPITALGYVSPKDALKCSHSYSLNGRFGHDIETDAAFVQHCSSSQVDIGVFRETYVILAGRATVNGICRSASVLFVARDDAFLPWNMIITATHEYRDPVRQQTSDFAIDYHFEHQTPLPYEWKTFIPGLTMWMHGNLVGRDEETRRFIVTVTDYSIVDCDGPK</sequence>
<dbReference type="HOGENOM" id="CLU_097631_0_0_1"/>
<keyword evidence="2" id="KW-1185">Reference proteome</keyword>
<evidence type="ECO:0000313" key="2">
    <source>
        <dbReference type="Proteomes" id="UP000001072"/>
    </source>
</evidence>
<protein>
    <submittedName>
        <fullName evidence="1">Uncharacterized protein</fullName>
    </submittedName>
</protein>
<organism evidence="2">
    <name type="scientific">Melampsora larici-populina (strain 98AG31 / pathotype 3-4-7)</name>
    <name type="common">Poplar leaf rust fungus</name>
    <dbReference type="NCBI Taxonomy" id="747676"/>
    <lineage>
        <taxon>Eukaryota</taxon>
        <taxon>Fungi</taxon>
        <taxon>Dikarya</taxon>
        <taxon>Basidiomycota</taxon>
        <taxon>Pucciniomycotina</taxon>
        <taxon>Pucciniomycetes</taxon>
        <taxon>Pucciniales</taxon>
        <taxon>Melampsoraceae</taxon>
        <taxon>Melampsora</taxon>
    </lineage>
</organism>
<dbReference type="VEuPathDB" id="FungiDB:MELLADRAFT_104600"/>
<dbReference type="RefSeq" id="XP_007407948.1">
    <property type="nucleotide sequence ID" value="XM_007407886.1"/>
</dbReference>
<dbReference type="KEGG" id="mlr:MELLADRAFT_104600"/>
<gene>
    <name evidence="1" type="ORF">MELLADRAFT_104600</name>
</gene>
<accession>F4RF92</accession>
<evidence type="ECO:0000313" key="1">
    <source>
        <dbReference type="EMBL" id="EGG08974.1"/>
    </source>
</evidence>
<reference evidence="2" key="1">
    <citation type="journal article" date="2011" name="Proc. Natl. Acad. Sci. U.S.A.">
        <title>Obligate biotrophy features unraveled by the genomic analysis of rust fungi.</title>
        <authorList>
            <person name="Duplessis S."/>
            <person name="Cuomo C.A."/>
            <person name="Lin Y.-C."/>
            <person name="Aerts A."/>
            <person name="Tisserant E."/>
            <person name="Veneault-Fourrey C."/>
            <person name="Joly D.L."/>
            <person name="Hacquard S."/>
            <person name="Amselem J."/>
            <person name="Cantarel B.L."/>
            <person name="Chiu R."/>
            <person name="Coutinho P.M."/>
            <person name="Feau N."/>
            <person name="Field M."/>
            <person name="Frey P."/>
            <person name="Gelhaye E."/>
            <person name="Goldberg J."/>
            <person name="Grabherr M.G."/>
            <person name="Kodira C.D."/>
            <person name="Kohler A."/>
            <person name="Kuees U."/>
            <person name="Lindquist E.A."/>
            <person name="Lucas S.M."/>
            <person name="Mago R."/>
            <person name="Mauceli E."/>
            <person name="Morin E."/>
            <person name="Murat C."/>
            <person name="Pangilinan J.L."/>
            <person name="Park R."/>
            <person name="Pearson M."/>
            <person name="Quesneville H."/>
            <person name="Rouhier N."/>
            <person name="Sakthikumar S."/>
            <person name="Salamov A.A."/>
            <person name="Schmutz J."/>
            <person name="Selles B."/>
            <person name="Shapiro H."/>
            <person name="Tanguay P."/>
            <person name="Tuskan G.A."/>
            <person name="Henrissat B."/>
            <person name="Van de Peer Y."/>
            <person name="Rouze P."/>
            <person name="Ellis J.G."/>
            <person name="Dodds P.N."/>
            <person name="Schein J.E."/>
            <person name="Zhong S."/>
            <person name="Hamelin R.C."/>
            <person name="Grigoriev I.V."/>
            <person name="Szabo L.J."/>
            <person name="Martin F."/>
        </authorList>
    </citation>
    <scope>NUCLEOTIDE SEQUENCE [LARGE SCALE GENOMIC DNA]</scope>
    <source>
        <strain evidence="2">98AG31 / pathotype 3-4-7</strain>
    </source>
</reference>
<dbReference type="Proteomes" id="UP000001072">
    <property type="component" value="Unassembled WGS sequence"/>
</dbReference>
<dbReference type="InParanoid" id="F4RF92"/>
<dbReference type="EMBL" id="GL883099">
    <property type="protein sequence ID" value="EGG08974.1"/>
    <property type="molecule type" value="Genomic_DNA"/>
</dbReference>
<name>F4RF92_MELLP</name>
<dbReference type="GeneID" id="18922335"/>
<proteinExistence type="predicted"/>